<accession>A0A8X7CGS0</accession>
<dbReference type="Proteomes" id="UP000886998">
    <property type="component" value="Unassembled WGS sequence"/>
</dbReference>
<dbReference type="OrthoDB" id="10404469at2759"/>
<dbReference type="EMBL" id="BMAV01019184">
    <property type="protein sequence ID" value="GFY71959.1"/>
    <property type="molecule type" value="Genomic_DNA"/>
</dbReference>
<keyword evidence="2" id="KW-1185">Reference proteome</keyword>
<dbReference type="InterPro" id="IPR011333">
    <property type="entry name" value="SKP1/BTB/POZ_sf"/>
</dbReference>
<proteinExistence type="predicted"/>
<gene>
    <name evidence="1" type="ORF">TNIN_226881</name>
</gene>
<evidence type="ECO:0000313" key="1">
    <source>
        <dbReference type="EMBL" id="GFY71959.1"/>
    </source>
</evidence>
<name>A0A8X7CGS0_9ARAC</name>
<evidence type="ECO:0000313" key="2">
    <source>
        <dbReference type="Proteomes" id="UP000886998"/>
    </source>
</evidence>
<dbReference type="Gene3D" id="3.30.710.10">
    <property type="entry name" value="Potassium Channel Kv1.1, Chain A"/>
    <property type="match status" value="1"/>
</dbReference>
<protein>
    <submittedName>
        <fullName evidence="1">Uncharacterized protein</fullName>
    </submittedName>
</protein>
<organism evidence="1 2">
    <name type="scientific">Trichonephila inaurata madagascariensis</name>
    <dbReference type="NCBI Taxonomy" id="2747483"/>
    <lineage>
        <taxon>Eukaryota</taxon>
        <taxon>Metazoa</taxon>
        <taxon>Ecdysozoa</taxon>
        <taxon>Arthropoda</taxon>
        <taxon>Chelicerata</taxon>
        <taxon>Arachnida</taxon>
        <taxon>Araneae</taxon>
        <taxon>Araneomorphae</taxon>
        <taxon>Entelegynae</taxon>
        <taxon>Araneoidea</taxon>
        <taxon>Nephilidae</taxon>
        <taxon>Trichonephila</taxon>
        <taxon>Trichonephila inaurata</taxon>
    </lineage>
</organism>
<comment type="caution">
    <text evidence="1">The sequence shown here is derived from an EMBL/GenBank/DDBJ whole genome shotgun (WGS) entry which is preliminary data.</text>
</comment>
<dbReference type="AlphaFoldDB" id="A0A8X7CGS0"/>
<reference evidence="1" key="1">
    <citation type="submission" date="2020-08" db="EMBL/GenBank/DDBJ databases">
        <title>Multicomponent nature underlies the extraordinary mechanical properties of spider dragline silk.</title>
        <authorList>
            <person name="Kono N."/>
            <person name="Nakamura H."/>
            <person name="Mori M."/>
            <person name="Yoshida Y."/>
            <person name="Ohtoshi R."/>
            <person name="Malay A.D."/>
            <person name="Moran D.A.P."/>
            <person name="Tomita M."/>
            <person name="Numata K."/>
            <person name="Arakawa K."/>
        </authorList>
    </citation>
    <scope>NUCLEOTIDE SEQUENCE</scope>
</reference>
<sequence length="151" mass="16888">MGWGDTKAVPIMITGVYMTRLKATYSNEKNVLLDNAIGVLHADSVEDAEWAAHAKVYATASMFGNHSIKSNASAALQSGFTFSNVWVAIYLADKNKDPDLMEAARKFLSENTNETLSNSTWREEMHRNIQNSNDRFRMLLKLKNESILALS</sequence>